<accession>A0A6L7GPT8</accession>
<dbReference type="RefSeq" id="WP_160902029.1">
    <property type="nucleotide sequence ID" value="NZ_CP102850.1"/>
</dbReference>
<dbReference type="EMBL" id="WMBR01000002">
    <property type="protein sequence ID" value="MXP21896.1"/>
    <property type="molecule type" value="Genomic_DNA"/>
</dbReference>
<organism evidence="1 2">
    <name type="scientific">Gordonia mangrovi</name>
    <dbReference type="NCBI Taxonomy" id="2665643"/>
    <lineage>
        <taxon>Bacteria</taxon>
        <taxon>Bacillati</taxon>
        <taxon>Actinomycetota</taxon>
        <taxon>Actinomycetes</taxon>
        <taxon>Mycobacteriales</taxon>
        <taxon>Gordoniaceae</taxon>
        <taxon>Gordonia</taxon>
    </lineage>
</organism>
<sequence length="176" mass="19241">MISVIEYAIVNLGAPATLRATTPSLDFTPPPAWYDLDTDRAHAASASRVLLRSETPTPPFVSNVAIQYFNLDTTQVIRLSEIDTTLDIAALGGATILGHETEYDGYLCSDEGIYTAADNNLRVRRSQLSYQTPDGSAALTIFTATTTLARWDTVETEIKEMEHQWLTTTIPTSGVN</sequence>
<dbReference type="AlphaFoldDB" id="A0A6L7GPT8"/>
<evidence type="ECO:0000313" key="1">
    <source>
        <dbReference type="EMBL" id="MXP21896.1"/>
    </source>
</evidence>
<dbReference type="GO" id="GO:0016740">
    <property type="term" value="F:transferase activity"/>
    <property type="evidence" value="ECO:0007669"/>
    <property type="project" value="UniProtKB-KW"/>
</dbReference>
<gene>
    <name evidence="1" type="ORF">GIY30_11100</name>
</gene>
<name>A0A6L7GPT8_9ACTN</name>
<proteinExistence type="predicted"/>
<keyword evidence="2" id="KW-1185">Reference proteome</keyword>
<comment type="caution">
    <text evidence="1">The sequence shown here is derived from an EMBL/GenBank/DDBJ whole genome shotgun (WGS) entry which is preliminary data.</text>
</comment>
<reference evidence="1 2" key="1">
    <citation type="submission" date="2019-11" db="EMBL/GenBank/DDBJ databases">
        <title>Gordonia sp. nov., a novel actinobacterium isolated from mangrove soil in Hainan.</title>
        <authorList>
            <person name="Huang X."/>
            <person name="Xie Y."/>
            <person name="Chu X."/>
            <person name="Xiao K."/>
        </authorList>
    </citation>
    <scope>NUCLEOTIDE SEQUENCE [LARGE SCALE GENOMIC DNA]</scope>
    <source>
        <strain evidence="1 2">HNM0687</strain>
    </source>
</reference>
<keyword evidence="1" id="KW-0808">Transferase</keyword>
<protein>
    <submittedName>
        <fullName evidence="1">Acetyltransferase</fullName>
    </submittedName>
</protein>
<dbReference type="Proteomes" id="UP000475545">
    <property type="component" value="Unassembled WGS sequence"/>
</dbReference>
<evidence type="ECO:0000313" key="2">
    <source>
        <dbReference type="Proteomes" id="UP000475545"/>
    </source>
</evidence>